<comment type="caution">
    <text evidence="2">The sequence shown here is derived from an EMBL/GenBank/DDBJ whole genome shotgun (WGS) entry which is preliminary data.</text>
</comment>
<dbReference type="GO" id="GO:0010506">
    <property type="term" value="P:regulation of autophagy"/>
    <property type="evidence" value="ECO:0007669"/>
    <property type="project" value="InterPro"/>
</dbReference>
<accession>X1TU32</accession>
<proteinExistence type="predicted"/>
<dbReference type="AlphaFoldDB" id="X1TU32"/>
<sequence length="120" mass="13962">VDFGFAQFQKAIIAKEIGGTLRYLAPEILRGEKPDTRTDIYSMGIIGYESLTQKEAFNERKTFQILESVLYKNLQPIKKKKNIPVFLNEVIMRMAAKQRLERFASFDNIIKLLQKEGKYK</sequence>
<organism evidence="2">
    <name type="scientific">marine sediment metagenome</name>
    <dbReference type="NCBI Taxonomy" id="412755"/>
    <lineage>
        <taxon>unclassified sequences</taxon>
        <taxon>metagenomes</taxon>
        <taxon>ecological metagenomes</taxon>
    </lineage>
</organism>
<dbReference type="GO" id="GO:0005524">
    <property type="term" value="F:ATP binding"/>
    <property type="evidence" value="ECO:0007669"/>
    <property type="project" value="InterPro"/>
</dbReference>
<dbReference type="SUPFAM" id="SSF56112">
    <property type="entry name" value="Protein kinase-like (PK-like)"/>
    <property type="match status" value="1"/>
</dbReference>
<dbReference type="InterPro" id="IPR000719">
    <property type="entry name" value="Prot_kinase_dom"/>
</dbReference>
<dbReference type="PANTHER" id="PTHR24348">
    <property type="entry name" value="SERINE/THREONINE-PROTEIN KINASE UNC-51-RELATED"/>
    <property type="match status" value="1"/>
</dbReference>
<feature type="domain" description="Protein kinase" evidence="1">
    <location>
        <begin position="1"/>
        <end position="120"/>
    </location>
</feature>
<feature type="non-terminal residue" evidence="2">
    <location>
        <position position="120"/>
    </location>
</feature>
<dbReference type="InterPro" id="IPR011009">
    <property type="entry name" value="Kinase-like_dom_sf"/>
</dbReference>
<evidence type="ECO:0000259" key="1">
    <source>
        <dbReference type="PROSITE" id="PS50011"/>
    </source>
</evidence>
<dbReference type="GO" id="GO:0004674">
    <property type="term" value="F:protein serine/threonine kinase activity"/>
    <property type="evidence" value="ECO:0007669"/>
    <property type="project" value="InterPro"/>
</dbReference>
<dbReference type="InterPro" id="IPR045269">
    <property type="entry name" value="Atg1-like"/>
</dbReference>
<evidence type="ECO:0000313" key="2">
    <source>
        <dbReference type="EMBL" id="GAI83519.1"/>
    </source>
</evidence>
<dbReference type="Gene3D" id="1.10.510.10">
    <property type="entry name" value="Transferase(Phosphotransferase) domain 1"/>
    <property type="match status" value="1"/>
</dbReference>
<dbReference type="EMBL" id="BARW01013780">
    <property type="protein sequence ID" value="GAI83519.1"/>
    <property type="molecule type" value="Genomic_DNA"/>
</dbReference>
<gene>
    <name evidence="2" type="ORF">S12H4_24990</name>
</gene>
<name>X1TU32_9ZZZZ</name>
<dbReference type="PROSITE" id="PS50011">
    <property type="entry name" value="PROTEIN_KINASE_DOM"/>
    <property type="match status" value="1"/>
</dbReference>
<dbReference type="Pfam" id="PF00069">
    <property type="entry name" value="Pkinase"/>
    <property type="match status" value="1"/>
</dbReference>
<dbReference type="GO" id="GO:0005737">
    <property type="term" value="C:cytoplasm"/>
    <property type="evidence" value="ECO:0007669"/>
    <property type="project" value="TreeGrafter"/>
</dbReference>
<feature type="non-terminal residue" evidence="2">
    <location>
        <position position="1"/>
    </location>
</feature>
<reference evidence="2" key="1">
    <citation type="journal article" date="2014" name="Front. Microbiol.">
        <title>High frequency of phylogenetically diverse reductive dehalogenase-homologous genes in deep subseafloor sedimentary metagenomes.</title>
        <authorList>
            <person name="Kawai M."/>
            <person name="Futagami T."/>
            <person name="Toyoda A."/>
            <person name="Takaki Y."/>
            <person name="Nishi S."/>
            <person name="Hori S."/>
            <person name="Arai W."/>
            <person name="Tsubouchi T."/>
            <person name="Morono Y."/>
            <person name="Uchiyama I."/>
            <person name="Ito T."/>
            <person name="Fujiyama A."/>
            <person name="Inagaki F."/>
            <person name="Takami H."/>
        </authorList>
    </citation>
    <scope>NUCLEOTIDE SEQUENCE</scope>
    <source>
        <strain evidence="2">Expedition CK06-06</strain>
    </source>
</reference>
<protein>
    <recommendedName>
        <fullName evidence="1">Protein kinase domain-containing protein</fullName>
    </recommendedName>
</protein>